<evidence type="ECO:0000313" key="1">
    <source>
        <dbReference type="EMBL" id="GKV52604.1"/>
    </source>
</evidence>
<keyword evidence="2" id="KW-1185">Reference proteome</keyword>
<dbReference type="EMBL" id="BPVZ01000779">
    <property type="protein sequence ID" value="GKV52604.1"/>
    <property type="molecule type" value="Genomic_DNA"/>
</dbReference>
<dbReference type="AlphaFoldDB" id="A0AAV5MU22"/>
<sequence>MESGTTTADMRLQSAKKGRNAYNIRWTPLSHISCYLESSFTSHIRYKKR</sequence>
<gene>
    <name evidence="1" type="ORF">SLEP1_g59180</name>
</gene>
<reference evidence="1 2" key="1">
    <citation type="journal article" date="2021" name="Commun. Biol.">
        <title>The genome of Shorea leprosula (Dipterocarpaceae) highlights the ecological relevance of drought in aseasonal tropical rainforests.</title>
        <authorList>
            <person name="Ng K.K.S."/>
            <person name="Kobayashi M.J."/>
            <person name="Fawcett J.A."/>
            <person name="Hatakeyama M."/>
            <person name="Paape T."/>
            <person name="Ng C.H."/>
            <person name="Ang C.C."/>
            <person name="Tnah L.H."/>
            <person name="Lee C.T."/>
            <person name="Nishiyama T."/>
            <person name="Sese J."/>
            <person name="O'Brien M.J."/>
            <person name="Copetti D."/>
            <person name="Mohd Noor M.I."/>
            <person name="Ong R.C."/>
            <person name="Putra M."/>
            <person name="Sireger I.Z."/>
            <person name="Indrioko S."/>
            <person name="Kosugi Y."/>
            <person name="Izuno A."/>
            <person name="Isagi Y."/>
            <person name="Lee S.L."/>
            <person name="Shimizu K.K."/>
        </authorList>
    </citation>
    <scope>NUCLEOTIDE SEQUENCE [LARGE SCALE GENOMIC DNA]</scope>
    <source>
        <strain evidence="1">214</strain>
    </source>
</reference>
<accession>A0AAV5MU22</accession>
<evidence type="ECO:0000313" key="2">
    <source>
        <dbReference type="Proteomes" id="UP001054252"/>
    </source>
</evidence>
<proteinExistence type="predicted"/>
<comment type="caution">
    <text evidence="1">The sequence shown here is derived from an EMBL/GenBank/DDBJ whole genome shotgun (WGS) entry which is preliminary data.</text>
</comment>
<dbReference type="Proteomes" id="UP001054252">
    <property type="component" value="Unassembled WGS sequence"/>
</dbReference>
<protein>
    <submittedName>
        <fullName evidence="1">Uncharacterized protein</fullName>
    </submittedName>
</protein>
<organism evidence="1 2">
    <name type="scientific">Rubroshorea leprosula</name>
    <dbReference type="NCBI Taxonomy" id="152421"/>
    <lineage>
        <taxon>Eukaryota</taxon>
        <taxon>Viridiplantae</taxon>
        <taxon>Streptophyta</taxon>
        <taxon>Embryophyta</taxon>
        <taxon>Tracheophyta</taxon>
        <taxon>Spermatophyta</taxon>
        <taxon>Magnoliopsida</taxon>
        <taxon>eudicotyledons</taxon>
        <taxon>Gunneridae</taxon>
        <taxon>Pentapetalae</taxon>
        <taxon>rosids</taxon>
        <taxon>malvids</taxon>
        <taxon>Malvales</taxon>
        <taxon>Dipterocarpaceae</taxon>
        <taxon>Rubroshorea</taxon>
    </lineage>
</organism>
<name>A0AAV5MU22_9ROSI</name>